<keyword evidence="2" id="KW-0328">Glycosyltransferase</keyword>
<comment type="similarity">
    <text evidence="11">Belongs to the SEDS family. FtsW subfamily.</text>
</comment>
<evidence type="ECO:0000256" key="1">
    <source>
        <dbReference type="ARBA" id="ARBA00004141"/>
    </source>
</evidence>
<evidence type="ECO:0000313" key="19">
    <source>
        <dbReference type="EMBL" id="RAW55889.1"/>
    </source>
</evidence>
<sequence length="427" mass="47250">MATIRRKKPESFAILSSPGPWPQVLINWLATLAVIIVFGLIMLFSASYTTGYLRMGDSFYYIKSQMLCLGLGLAVMLLFSRIDHRFLRRMVWPGYVVCIVMLIAVLFSAPLNGCRRWLRIGFTIQVSEIAKFEMILLTAHLAAKAPHLEKLDPASGRRVPAGQWLYQRIVRELIVPLLPLIPVVFLLMLEPHMSGIVLTTAICGTILLLGGSGGIITWAGGASAVLLLRTVLEHIDSIPYLQSRLDGWTHDLSKMTDQTLQSLYAIGSGGVTGLGLGNSIEKQLWLPESTNDFIFSVVCEELGFVGAVIVILLFVLFLVQGLWLAFHAENRYCTLVGIGIMAQIAWQVFCNIAVVTNTLPNTGISLPFFSSGGTSLILLLAEMGVMINIGRGGERARLERENLRAQREQREKEKSDNTIRLDPNMGY</sequence>
<evidence type="ECO:0000256" key="16">
    <source>
        <dbReference type="ARBA" id="ARBA00049966"/>
    </source>
</evidence>
<dbReference type="GO" id="GO:0015648">
    <property type="term" value="F:lipid-linked peptidoglycan transporter activity"/>
    <property type="evidence" value="ECO:0007669"/>
    <property type="project" value="TreeGrafter"/>
</dbReference>
<evidence type="ECO:0000256" key="13">
    <source>
        <dbReference type="ARBA" id="ARBA00041418"/>
    </source>
</evidence>
<comment type="function">
    <text evidence="16">Peptidoglycan polymerase that is essential for cell division.</text>
</comment>
<proteinExistence type="inferred from homology"/>
<evidence type="ECO:0000256" key="17">
    <source>
        <dbReference type="SAM" id="MobiDB-lite"/>
    </source>
</evidence>
<keyword evidence="5" id="KW-0133">Cell shape</keyword>
<dbReference type="InterPro" id="IPR001182">
    <property type="entry name" value="FtsW/RodA"/>
</dbReference>
<keyword evidence="4 18" id="KW-0812">Transmembrane</keyword>
<evidence type="ECO:0000256" key="14">
    <source>
        <dbReference type="ARBA" id="ARBA00044770"/>
    </source>
</evidence>
<evidence type="ECO:0000256" key="2">
    <source>
        <dbReference type="ARBA" id="ARBA00022676"/>
    </source>
</evidence>
<evidence type="ECO:0000256" key="12">
    <source>
        <dbReference type="ARBA" id="ARBA00041185"/>
    </source>
</evidence>
<comment type="catalytic activity">
    <reaction evidence="15">
        <text>[GlcNAc-(1-&gt;4)-Mur2Ac(oyl-L-Ala-gamma-D-Glu-L-Lys-D-Ala-D-Ala)](n)-di-trans,octa-cis-undecaprenyl diphosphate + beta-D-GlcNAc-(1-&gt;4)-Mur2Ac(oyl-L-Ala-gamma-D-Glu-L-Lys-D-Ala-D-Ala)-di-trans,octa-cis-undecaprenyl diphosphate = [GlcNAc-(1-&gt;4)-Mur2Ac(oyl-L-Ala-gamma-D-Glu-L-Lys-D-Ala-D-Ala)](n+1)-di-trans,octa-cis-undecaprenyl diphosphate + di-trans,octa-cis-undecaprenyl diphosphate + H(+)</text>
        <dbReference type="Rhea" id="RHEA:23708"/>
        <dbReference type="Rhea" id="RHEA-COMP:9602"/>
        <dbReference type="Rhea" id="RHEA-COMP:9603"/>
        <dbReference type="ChEBI" id="CHEBI:15378"/>
        <dbReference type="ChEBI" id="CHEBI:58405"/>
        <dbReference type="ChEBI" id="CHEBI:60033"/>
        <dbReference type="ChEBI" id="CHEBI:78435"/>
        <dbReference type="EC" id="2.4.99.28"/>
    </reaction>
</comment>
<protein>
    <recommendedName>
        <fullName evidence="12">Probable peptidoglycan glycosyltransferase FtsW</fullName>
        <ecNumber evidence="14">2.4.99.28</ecNumber>
    </recommendedName>
    <alternativeName>
        <fullName evidence="13">Cell division protein FtsW</fullName>
    </alternativeName>
    <alternativeName>
        <fullName evidence="10">Cell wall polymerase</fullName>
    </alternativeName>
    <alternativeName>
        <fullName evidence="9">Peptidoglycan polymerase</fullName>
    </alternativeName>
</protein>
<comment type="subcellular location">
    <subcellularLocation>
        <location evidence="1">Membrane</location>
        <topology evidence="1">Multi-pass membrane protein</topology>
    </subcellularLocation>
</comment>
<evidence type="ECO:0000256" key="4">
    <source>
        <dbReference type="ARBA" id="ARBA00022692"/>
    </source>
</evidence>
<feature type="transmembrane region" description="Helical" evidence="18">
    <location>
        <begin position="332"/>
        <end position="356"/>
    </location>
</feature>
<dbReference type="GO" id="GO:0032153">
    <property type="term" value="C:cell division site"/>
    <property type="evidence" value="ECO:0007669"/>
    <property type="project" value="TreeGrafter"/>
</dbReference>
<accession>A0A329U3C4</accession>
<feature type="region of interest" description="Disordered" evidence="17">
    <location>
        <begin position="405"/>
        <end position="427"/>
    </location>
</feature>
<feature type="transmembrane region" description="Helical" evidence="18">
    <location>
        <begin position="196"/>
        <end position="219"/>
    </location>
</feature>
<keyword evidence="3" id="KW-0808">Transferase</keyword>
<feature type="transmembrane region" description="Helical" evidence="18">
    <location>
        <begin position="60"/>
        <end position="79"/>
    </location>
</feature>
<dbReference type="EC" id="2.4.99.28" evidence="14"/>
<feature type="transmembrane region" description="Helical" evidence="18">
    <location>
        <begin position="91"/>
        <end position="109"/>
    </location>
</feature>
<dbReference type="RefSeq" id="WP_158400168.1">
    <property type="nucleotide sequence ID" value="NZ_PRLB01000001.1"/>
</dbReference>
<evidence type="ECO:0000256" key="7">
    <source>
        <dbReference type="ARBA" id="ARBA00022989"/>
    </source>
</evidence>
<dbReference type="GO" id="GO:0051301">
    <property type="term" value="P:cell division"/>
    <property type="evidence" value="ECO:0007669"/>
    <property type="project" value="InterPro"/>
</dbReference>
<dbReference type="PANTHER" id="PTHR30474">
    <property type="entry name" value="CELL CYCLE PROTEIN"/>
    <property type="match status" value="1"/>
</dbReference>
<evidence type="ECO:0000256" key="10">
    <source>
        <dbReference type="ARBA" id="ARBA00033270"/>
    </source>
</evidence>
<dbReference type="GO" id="GO:0008955">
    <property type="term" value="F:peptidoglycan glycosyltransferase activity"/>
    <property type="evidence" value="ECO:0007669"/>
    <property type="project" value="UniProtKB-EC"/>
</dbReference>
<evidence type="ECO:0000256" key="6">
    <source>
        <dbReference type="ARBA" id="ARBA00022984"/>
    </source>
</evidence>
<dbReference type="OrthoDB" id="9812661at2"/>
<feature type="compositionally biased region" description="Basic and acidic residues" evidence="17">
    <location>
        <begin position="405"/>
        <end position="419"/>
    </location>
</feature>
<keyword evidence="8 18" id="KW-0472">Membrane</keyword>
<evidence type="ECO:0000256" key="8">
    <source>
        <dbReference type="ARBA" id="ARBA00023136"/>
    </source>
</evidence>
<gene>
    <name evidence="19" type="ORF">C4N26_02565</name>
</gene>
<evidence type="ECO:0000256" key="3">
    <source>
        <dbReference type="ARBA" id="ARBA00022679"/>
    </source>
</evidence>
<dbReference type="Pfam" id="PF01098">
    <property type="entry name" value="FTSW_RODA_SPOVE"/>
    <property type="match status" value="1"/>
</dbReference>
<evidence type="ECO:0000256" key="5">
    <source>
        <dbReference type="ARBA" id="ARBA00022960"/>
    </source>
</evidence>
<dbReference type="PANTHER" id="PTHR30474:SF2">
    <property type="entry name" value="PEPTIDOGLYCAN GLYCOSYLTRANSFERASE FTSW-RELATED"/>
    <property type="match status" value="1"/>
</dbReference>
<evidence type="ECO:0000256" key="9">
    <source>
        <dbReference type="ARBA" id="ARBA00032370"/>
    </source>
</evidence>
<dbReference type="GO" id="GO:0009252">
    <property type="term" value="P:peptidoglycan biosynthetic process"/>
    <property type="evidence" value="ECO:0007669"/>
    <property type="project" value="UniProtKB-KW"/>
</dbReference>
<organism evidence="19 20">
    <name type="scientific">Faecalibacterium prausnitzii</name>
    <dbReference type="NCBI Taxonomy" id="853"/>
    <lineage>
        <taxon>Bacteria</taxon>
        <taxon>Bacillati</taxon>
        <taxon>Bacillota</taxon>
        <taxon>Clostridia</taxon>
        <taxon>Eubacteriales</taxon>
        <taxon>Oscillospiraceae</taxon>
        <taxon>Faecalibacterium</taxon>
    </lineage>
</organism>
<keyword evidence="6" id="KW-0573">Peptidoglycan synthesis</keyword>
<dbReference type="EMBL" id="PRLB01000001">
    <property type="protein sequence ID" value="RAW55889.1"/>
    <property type="molecule type" value="Genomic_DNA"/>
</dbReference>
<evidence type="ECO:0000256" key="15">
    <source>
        <dbReference type="ARBA" id="ARBA00049902"/>
    </source>
</evidence>
<dbReference type="Proteomes" id="UP000251144">
    <property type="component" value="Unassembled WGS sequence"/>
</dbReference>
<comment type="caution">
    <text evidence="19">The sequence shown here is derived from an EMBL/GenBank/DDBJ whole genome shotgun (WGS) entry which is preliminary data.</text>
</comment>
<feature type="transmembrane region" description="Helical" evidence="18">
    <location>
        <begin position="25"/>
        <end position="48"/>
    </location>
</feature>
<evidence type="ECO:0000256" key="18">
    <source>
        <dbReference type="SAM" id="Phobius"/>
    </source>
</evidence>
<feature type="transmembrane region" description="Helical" evidence="18">
    <location>
        <begin position="173"/>
        <end position="189"/>
    </location>
</feature>
<feature type="transmembrane region" description="Helical" evidence="18">
    <location>
        <begin position="302"/>
        <end position="325"/>
    </location>
</feature>
<keyword evidence="7 18" id="KW-1133">Transmembrane helix</keyword>
<feature type="transmembrane region" description="Helical" evidence="18">
    <location>
        <begin position="368"/>
        <end position="390"/>
    </location>
</feature>
<reference evidence="19 20" key="1">
    <citation type="submission" date="2018-02" db="EMBL/GenBank/DDBJ databases">
        <title>Complete genome sequencing of Faecalibacterium prausnitzii strains isolated from the human gut.</title>
        <authorList>
            <person name="Fitzgerald B.C."/>
            <person name="Shkoporov A.N."/>
            <person name="Ross P.R."/>
            <person name="Hill C."/>
        </authorList>
    </citation>
    <scope>NUCLEOTIDE SEQUENCE [LARGE SCALE GENOMIC DNA]</scope>
    <source>
        <strain evidence="19 20">APC942/32-1</strain>
    </source>
</reference>
<name>A0A329U3C4_9FIRM</name>
<dbReference type="GO" id="GO:0008360">
    <property type="term" value="P:regulation of cell shape"/>
    <property type="evidence" value="ECO:0007669"/>
    <property type="project" value="UniProtKB-KW"/>
</dbReference>
<evidence type="ECO:0000313" key="20">
    <source>
        <dbReference type="Proteomes" id="UP000251144"/>
    </source>
</evidence>
<dbReference type="GO" id="GO:0005886">
    <property type="term" value="C:plasma membrane"/>
    <property type="evidence" value="ECO:0007669"/>
    <property type="project" value="TreeGrafter"/>
</dbReference>
<dbReference type="AlphaFoldDB" id="A0A329U3C4"/>
<evidence type="ECO:0000256" key="11">
    <source>
        <dbReference type="ARBA" id="ARBA00038053"/>
    </source>
</evidence>